<sequence length="367" mass="40423">MLLSACGNIPQIRAEQRLFLNLSLEFLGEYQLPKQTFEGTTVGGLSAITYDRQRDRFYTLSDDHSEKAPARFYTFKLKLAKENNPKIEGITLEKVTFLKTETGETYSPQTIDPEGIALSPRGTVFISSEGVPKKDVDPFIGEFELTTGQLQQTLPLPQRYLLGKQPDGSPRGVQDNLGFEALTLSATSILKDDPFRLFTATESSLIQDTAENLPDQIPVRLLHYVISNIGAPVVVSEHLYLLDPPVKGTVANGLSELIALPQEGYWLSLERTFGVFGYGAKLFQVVNSNASDTSSQVSLKGDLKGVSGLKKQLLLDLQSLNLELDNLEGMTLGPRLPDGQDTLILISDDNFSQTQVTQLLVFAIKKP</sequence>
<keyword evidence="2" id="KW-0540">Nuclease</keyword>
<reference evidence="3" key="1">
    <citation type="submission" date="2017-05" db="EMBL/GenBank/DDBJ databases">
        <title>Physiological properties and genetic analysis related to exopolysaccharide production of fresh-water unicellular cyanobacterium Aphanothece sacrum, Suizenji Nori, that has been cultured as a food source in Japan.</title>
        <authorList>
            <person name="Kanesaki Y."/>
            <person name="Yoshikawa S."/>
            <person name="Ohki K."/>
        </authorList>
    </citation>
    <scope>NUCLEOTIDE SEQUENCE [LARGE SCALE GENOMIC DNA]</scope>
    <source>
        <strain evidence="3">FPU1</strain>
    </source>
</reference>
<comment type="caution">
    <text evidence="2">The sequence shown here is derived from an EMBL/GenBank/DDBJ whole genome shotgun (WGS) entry which is preliminary data.</text>
</comment>
<keyword evidence="3" id="KW-1185">Reference proteome</keyword>
<dbReference type="GO" id="GO:0004519">
    <property type="term" value="F:endonuclease activity"/>
    <property type="evidence" value="ECO:0007669"/>
    <property type="project" value="UniProtKB-KW"/>
</dbReference>
<protein>
    <submittedName>
        <fullName evidence="2">Endonuclease/exonuclease/phosphatase</fullName>
    </submittedName>
</protein>
<dbReference type="Proteomes" id="UP000287247">
    <property type="component" value="Unassembled WGS sequence"/>
</dbReference>
<gene>
    <name evidence="2" type="ORF">AsFPU1_3406</name>
</gene>
<feature type="domain" description="Phytase-like" evidence="1">
    <location>
        <begin position="40"/>
        <end position="351"/>
    </location>
</feature>
<keyword evidence="2" id="KW-0378">Hydrolase</keyword>
<dbReference type="InterPro" id="IPR027372">
    <property type="entry name" value="Phytase-like_dom"/>
</dbReference>
<evidence type="ECO:0000313" key="2">
    <source>
        <dbReference type="EMBL" id="GBF81983.1"/>
    </source>
</evidence>
<dbReference type="GO" id="GO:0004527">
    <property type="term" value="F:exonuclease activity"/>
    <property type="evidence" value="ECO:0007669"/>
    <property type="project" value="UniProtKB-KW"/>
</dbReference>
<dbReference type="PANTHER" id="PTHR37957">
    <property type="entry name" value="BLR7070 PROTEIN"/>
    <property type="match status" value="1"/>
</dbReference>
<dbReference type="AlphaFoldDB" id="A0A401IL47"/>
<keyword evidence="2" id="KW-0269">Exonuclease</keyword>
<dbReference type="Pfam" id="PF13449">
    <property type="entry name" value="Phytase-like"/>
    <property type="match status" value="1"/>
</dbReference>
<dbReference type="PANTHER" id="PTHR37957:SF1">
    <property type="entry name" value="PHYTASE-LIKE DOMAIN-CONTAINING PROTEIN"/>
    <property type="match status" value="1"/>
</dbReference>
<keyword evidence="2" id="KW-0255">Endonuclease</keyword>
<organism evidence="2 3">
    <name type="scientific">Aphanothece sacrum FPU1</name>
    <dbReference type="NCBI Taxonomy" id="1920663"/>
    <lineage>
        <taxon>Bacteria</taxon>
        <taxon>Bacillati</taxon>
        <taxon>Cyanobacteriota</taxon>
        <taxon>Cyanophyceae</taxon>
        <taxon>Oscillatoriophycideae</taxon>
        <taxon>Chroococcales</taxon>
        <taxon>Aphanothecaceae</taxon>
        <taxon>Aphanothece</taxon>
    </lineage>
</organism>
<evidence type="ECO:0000259" key="1">
    <source>
        <dbReference type="Pfam" id="PF13449"/>
    </source>
</evidence>
<accession>A0A401IL47</accession>
<evidence type="ECO:0000313" key="3">
    <source>
        <dbReference type="Proteomes" id="UP000287247"/>
    </source>
</evidence>
<dbReference type="EMBL" id="BDQK01000014">
    <property type="protein sequence ID" value="GBF81983.1"/>
    <property type="molecule type" value="Genomic_DNA"/>
</dbReference>
<name>A0A401IL47_APHSA</name>
<proteinExistence type="predicted"/>